<proteinExistence type="predicted"/>
<reference evidence="1 2" key="1">
    <citation type="journal article" date="2022" name="bioRxiv">
        <title>The genome of the oomycete Peronosclerospora sorghi, a cosmopolitan pathogen of maize and sorghum, is inflated with dispersed pseudogenes.</title>
        <authorList>
            <person name="Fletcher K."/>
            <person name="Martin F."/>
            <person name="Isakeit T."/>
            <person name="Cavanaugh K."/>
            <person name="Magill C."/>
            <person name="Michelmore R."/>
        </authorList>
    </citation>
    <scope>NUCLEOTIDE SEQUENCE [LARGE SCALE GENOMIC DNA]</scope>
    <source>
        <strain evidence="1">P6</strain>
    </source>
</reference>
<protein>
    <submittedName>
        <fullName evidence="1">Uncharacterized protein</fullName>
    </submittedName>
</protein>
<organism evidence="1 2">
    <name type="scientific">Peronosclerospora sorghi</name>
    <dbReference type="NCBI Taxonomy" id="230839"/>
    <lineage>
        <taxon>Eukaryota</taxon>
        <taxon>Sar</taxon>
        <taxon>Stramenopiles</taxon>
        <taxon>Oomycota</taxon>
        <taxon>Peronosporomycetes</taxon>
        <taxon>Peronosporales</taxon>
        <taxon>Peronosporaceae</taxon>
        <taxon>Peronosclerospora</taxon>
    </lineage>
</organism>
<accession>A0ACC0VLW3</accession>
<evidence type="ECO:0000313" key="1">
    <source>
        <dbReference type="EMBL" id="KAI9907307.1"/>
    </source>
</evidence>
<gene>
    <name evidence="1" type="ORF">PsorP6_016326</name>
</gene>
<dbReference type="EMBL" id="CM047587">
    <property type="protein sequence ID" value="KAI9907307.1"/>
    <property type="molecule type" value="Genomic_DNA"/>
</dbReference>
<name>A0ACC0VLW3_9STRA</name>
<comment type="caution">
    <text evidence="1">The sequence shown here is derived from an EMBL/GenBank/DDBJ whole genome shotgun (WGS) entry which is preliminary data.</text>
</comment>
<dbReference type="Proteomes" id="UP001163321">
    <property type="component" value="Chromosome 8"/>
</dbReference>
<keyword evidence="2" id="KW-1185">Reference proteome</keyword>
<sequence length="197" mass="21650">MCKVIRPLAIAAVLLSATSSTLSITVFSEGSEIVIRDGEESSPPEAEGRRMLRGKDEANQEAQEETVGPPIARVAFEASSSEALHMFGDPDAVLLQNLRSYYKEFFFQGHPVAYSYCVKLGVNLDDVPTSFAKLVKRLPEGSTIGNDKLFLMAIGNEYFKAEQLLNPPSTPDYAPLMVITYSVTTWTRNSLKHGKIS</sequence>
<evidence type="ECO:0000313" key="2">
    <source>
        <dbReference type="Proteomes" id="UP001163321"/>
    </source>
</evidence>